<evidence type="ECO:0000256" key="1">
    <source>
        <dbReference type="SAM" id="SignalP"/>
    </source>
</evidence>
<dbReference type="Pfam" id="PF10082">
    <property type="entry name" value="BBP2_2"/>
    <property type="match status" value="1"/>
</dbReference>
<accession>A0A7W6CJX8</accession>
<feature type="signal peptide" evidence="1">
    <location>
        <begin position="1"/>
        <end position="18"/>
    </location>
</feature>
<reference evidence="2 3" key="1">
    <citation type="submission" date="2020-08" db="EMBL/GenBank/DDBJ databases">
        <title>Genomic Encyclopedia of Type Strains, Phase IV (KMG-IV): sequencing the most valuable type-strain genomes for metagenomic binning, comparative biology and taxonomic classification.</title>
        <authorList>
            <person name="Goeker M."/>
        </authorList>
    </citation>
    <scope>NUCLEOTIDE SEQUENCE [LARGE SCALE GENOMIC DNA]</scope>
    <source>
        <strain evidence="2 3">DSM 27057</strain>
    </source>
</reference>
<dbReference type="AlphaFoldDB" id="A0A7W6CJX8"/>
<evidence type="ECO:0000313" key="3">
    <source>
        <dbReference type="Proteomes" id="UP000548867"/>
    </source>
</evidence>
<keyword evidence="3" id="KW-1185">Reference proteome</keyword>
<dbReference type="RefSeq" id="WP_183627673.1">
    <property type="nucleotide sequence ID" value="NZ_JACIDX010000016.1"/>
</dbReference>
<comment type="caution">
    <text evidence="2">The sequence shown here is derived from an EMBL/GenBank/DDBJ whole genome shotgun (WGS) entry which is preliminary data.</text>
</comment>
<organism evidence="2 3">
    <name type="scientific">Novosphingobium sediminicola</name>
    <dbReference type="NCBI Taxonomy" id="563162"/>
    <lineage>
        <taxon>Bacteria</taxon>
        <taxon>Pseudomonadati</taxon>
        <taxon>Pseudomonadota</taxon>
        <taxon>Alphaproteobacteria</taxon>
        <taxon>Sphingomonadales</taxon>
        <taxon>Sphingomonadaceae</taxon>
        <taxon>Novosphingobium</taxon>
    </lineage>
</organism>
<sequence>MLALSLLGSLPFANPAFAQSGSVINTPLVGPNSFTTLVSPVLSPDFNRDHNVAVLEEWHPDYQAPGAQIGSFVLHPQMTVGTLFDSNVYATQSNKDRDVALVLQPSASLMSDWSRHSLQLQASSDVRRYATQLRRNLNSWDVLATGRADLGSHLVLQVEGRSGRYFESPYGNDLSPDAQVLSNFSRSSGLLKVIYTGGQIRLSAAYDHSSYDFATLHFPNGLVVEQVYRNRIIDRFSGQSEVALSPSVALYLAGSFDRTDYSKAQNINTPVRTSSGQSVLGGVSFDLAGVMRGIIGVGYSNRNYAASAYPVVGAFSAQARVDLFPYQTTTVSFIAQRLVQDSGLNSLAYVDTRVSAEVDQSLRENIILIVSAAVARQQYLGVDGMRLSRQLQSTLRYQATRWLGFQAEVSYRYSEPSTASQGTTYEGLLFGLSVTARR</sequence>
<dbReference type="EMBL" id="JACIDX010000016">
    <property type="protein sequence ID" value="MBB3956835.1"/>
    <property type="molecule type" value="Genomic_DNA"/>
</dbReference>
<dbReference type="InterPro" id="IPR018759">
    <property type="entry name" value="BBP2_2"/>
</dbReference>
<dbReference type="Proteomes" id="UP000548867">
    <property type="component" value="Unassembled WGS sequence"/>
</dbReference>
<gene>
    <name evidence="2" type="ORF">GGR38_003801</name>
</gene>
<evidence type="ECO:0000313" key="2">
    <source>
        <dbReference type="EMBL" id="MBB3956835.1"/>
    </source>
</evidence>
<feature type="chain" id="PRO_5030690947" evidence="1">
    <location>
        <begin position="19"/>
        <end position="438"/>
    </location>
</feature>
<keyword evidence="1" id="KW-0732">Signal</keyword>
<name>A0A7W6CJX8_9SPHN</name>
<protein>
    <submittedName>
        <fullName evidence="2">Uncharacterized protein</fullName>
    </submittedName>
</protein>
<proteinExistence type="predicted"/>